<dbReference type="Proteomes" id="UP000032141">
    <property type="component" value="Chromosome C5"/>
</dbReference>
<evidence type="ECO:0000259" key="5">
    <source>
        <dbReference type="Pfam" id="PF00149"/>
    </source>
</evidence>
<evidence type="ECO:0000313" key="7">
    <source>
        <dbReference type="EnsemblPlants" id="Bo5g025490.1"/>
    </source>
</evidence>
<dbReference type="FunFam" id="1.25.40.10:FF:000351">
    <property type="entry name" value="Pentatricopeptide repeat-containing protein"/>
    <property type="match status" value="1"/>
</dbReference>
<accession>A0A0D3CB87</accession>
<name>A0A0D3CB87_BRAOL</name>
<dbReference type="Pfam" id="PF14432">
    <property type="entry name" value="DYW_deaminase"/>
    <property type="match status" value="1"/>
</dbReference>
<dbReference type="Gene3D" id="1.25.40.10">
    <property type="entry name" value="Tetratricopeptide repeat domain"/>
    <property type="match status" value="6"/>
</dbReference>
<keyword evidence="8" id="KW-1185">Reference proteome</keyword>
<dbReference type="InterPro" id="IPR029052">
    <property type="entry name" value="Metallo-depent_PP-like"/>
</dbReference>
<reference evidence="7 8" key="1">
    <citation type="journal article" date="2014" name="Genome Biol.">
        <title>Transcriptome and methylome profiling reveals relics of genome dominance in the mesopolyploid Brassica oleracea.</title>
        <authorList>
            <person name="Parkin I.A."/>
            <person name="Koh C."/>
            <person name="Tang H."/>
            <person name="Robinson S.J."/>
            <person name="Kagale S."/>
            <person name="Clarke W.E."/>
            <person name="Town C.D."/>
            <person name="Nixon J."/>
            <person name="Krishnakumar V."/>
            <person name="Bidwell S.L."/>
            <person name="Denoeud F."/>
            <person name="Belcram H."/>
            <person name="Links M.G."/>
            <person name="Just J."/>
            <person name="Clarke C."/>
            <person name="Bender T."/>
            <person name="Huebert T."/>
            <person name="Mason A.S."/>
            <person name="Pires J.C."/>
            <person name="Barker G."/>
            <person name="Moore J."/>
            <person name="Walley P.G."/>
            <person name="Manoli S."/>
            <person name="Batley J."/>
            <person name="Edwards D."/>
            <person name="Nelson M.N."/>
            <person name="Wang X."/>
            <person name="Paterson A.H."/>
            <person name="King G."/>
            <person name="Bancroft I."/>
            <person name="Chalhoub B."/>
            <person name="Sharpe A.G."/>
        </authorList>
    </citation>
    <scope>NUCLEOTIDE SEQUENCE</scope>
    <source>
        <strain evidence="7 8">cv. TO1000</strain>
    </source>
</reference>
<dbReference type="eggNOG" id="KOG0374">
    <property type="taxonomic scope" value="Eukaryota"/>
</dbReference>
<feature type="repeat" description="PPR" evidence="3">
    <location>
        <begin position="882"/>
        <end position="916"/>
    </location>
</feature>
<keyword evidence="4" id="KW-0472">Membrane</keyword>
<feature type="repeat" description="PPR" evidence="3">
    <location>
        <begin position="778"/>
        <end position="812"/>
    </location>
</feature>
<dbReference type="EnsemblPlants" id="Bo5g025490.1">
    <property type="protein sequence ID" value="Bo5g025490.1"/>
    <property type="gene ID" value="Bo5g025490"/>
</dbReference>
<dbReference type="NCBIfam" id="TIGR00756">
    <property type="entry name" value="PPR"/>
    <property type="match status" value="5"/>
</dbReference>
<dbReference type="HOGENOM" id="CLU_247561_0_0_1"/>
<dbReference type="Pfam" id="PF00149">
    <property type="entry name" value="Metallophos"/>
    <property type="match status" value="1"/>
</dbReference>
<dbReference type="Pfam" id="PF20431">
    <property type="entry name" value="E_motif"/>
    <property type="match status" value="1"/>
</dbReference>
<dbReference type="InterPro" id="IPR046960">
    <property type="entry name" value="PPR_At4g14850-like_plant"/>
</dbReference>
<evidence type="ECO:0000256" key="4">
    <source>
        <dbReference type="SAM" id="Phobius"/>
    </source>
</evidence>
<reference evidence="7" key="2">
    <citation type="submission" date="2015-03" db="UniProtKB">
        <authorList>
            <consortium name="EnsemblPlants"/>
        </authorList>
    </citation>
    <scope>IDENTIFICATION</scope>
</reference>
<dbReference type="InterPro" id="IPR002885">
    <property type="entry name" value="PPR_rpt"/>
</dbReference>
<feature type="repeat" description="PPR" evidence="3">
    <location>
        <begin position="983"/>
        <end position="1017"/>
    </location>
</feature>
<evidence type="ECO:0000256" key="1">
    <source>
        <dbReference type="ARBA" id="ARBA00006643"/>
    </source>
</evidence>
<feature type="domain" description="DYW" evidence="6">
    <location>
        <begin position="1300"/>
        <end position="1392"/>
    </location>
</feature>
<dbReference type="eggNOG" id="KOG4197">
    <property type="taxonomic scope" value="Eukaryota"/>
</dbReference>
<comment type="similarity">
    <text evidence="1">Belongs to the PPR family. PCMP-H subfamily.</text>
</comment>
<dbReference type="FunFam" id="1.25.40.10:FF:000285">
    <property type="entry name" value="Pentatricopeptide repeat-containing protein, chloroplastic"/>
    <property type="match status" value="1"/>
</dbReference>
<evidence type="ECO:0000313" key="8">
    <source>
        <dbReference type="Proteomes" id="UP000032141"/>
    </source>
</evidence>
<dbReference type="InterPro" id="IPR011990">
    <property type="entry name" value="TPR-like_helical_dom_sf"/>
</dbReference>
<organism evidence="7 8">
    <name type="scientific">Brassica oleracea var. oleracea</name>
    <dbReference type="NCBI Taxonomy" id="109376"/>
    <lineage>
        <taxon>Eukaryota</taxon>
        <taxon>Viridiplantae</taxon>
        <taxon>Streptophyta</taxon>
        <taxon>Embryophyta</taxon>
        <taxon>Tracheophyta</taxon>
        <taxon>Spermatophyta</taxon>
        <taxon>Magnoliopsida</taxon>
        <taxon>eudicotyledons</taxon>
        <taxon>Gunneridae</taxon>
        <taxon>Pentapetalae</taxon>
        <taxon>rosids</taxon>
        <taxon>malvids</taxon>
        <taxon>Brassicales</taxon>
        <taxon>Brassicaceae</taxon>
        <taxon>Brassiceae</taxon>
        <taxon>Brassica</taxon>
    </lineage>
</organism>
<dbReference type="InterPro" id="IPR004843">
    <property type="entry name" value="Calcineurin-like_PHP"/>
</dbReference>
<dbReference type="InterPro" id="IPR041787">
    <property type="entry name" value="MPP_Shelphs"/>
</dbReference>
<sequence length="1525" mass="169968">METKRIVLGRHSEMSTRENHNGICKTVPNLISSFVDAFVDYSFSGIFSPHHPTPLNDTPQTRFEKPDRLVAIGDLHGDLEKSKEAFRIAGLIDSSDRWTGGSTVVVQVGDLLDRGGDELKILFFLERLKREAEREGGKVVTMNGNHEIMNVEGDFRFVTKEGLEEFRVWSDWYSLGNKMKSLCHGLDKVKDLYEGIPMSFPRAREECFEGMRARIAALRPEGPIAKRFLSKNQTVAVVGDSVFVHGGLLAEHVEYGLERMNEEVTSWINGFRGGRYAPGYCRGGNSVVWLRKFSDERPHRCDCAALEHALSTIPGVKRMIMGHTIQEAGINGVCGDKAIRIDVGMSKGCSDGLPEVLEIRKDSGVRIVTSNPLYKEKPNSQLVPESKTGLGLLGSICSNIVSDSIHLLRVSYCFDVSLTQKSDSTSFLACEPLPQLSTLFDSRRSHKKSTIPRAVAVSSTSTNGEHLLRRVSGLCETGNLHESFQVIEEFDREEKSSSDAFLLLREALGLLLQASGRRKDIQLGRKIHQLVSESARLSNDDVLCTRVITMYSMCGSPDDSRSVFDALRKKNLFQWNAVISSYSRNELYHNVLEMFVKMITESGLLPDNFTFPCVVKACAGVSEVQVGLAVHGLVVKTRLVEDVFVSNALVSFYGTNGSVSDALRVFKIMPERNLVSWNSMIRVFSDNGLSEECFLLLGQMMEKDDEIAFTPDVATLATVLPVCARDREIGVGKGVHGLAMKLSLDKEVVVNNALMDMYSKCGCINDAQVIFKLNNNKNVVSWNTMVGGFSAAGDIHKTFDLLRQMLAGGGDLRADEVTILNAVPVCFEESVLPNLKELHCYSLKQEFVHNNELVANAFVASYAKCGSLSYAHRVFCSIRSKTVNSWNALIGGYSQSSDPRLSLDAYFQMKSSGLLPDLFTVCSLLSACSQIKSLKLGKEVHGLIIRNRLERDSFVYISLLSLYIHCGELSTAHVLFDAMEDKTLVSWNTMVNGYLQNGFPERALSLFRQMVLYGVQPCEISMMSVFGACSLLPSLRLGREAHGYALKCLLEDNAFIACSVIDMYAKNGSVMESFKVFNGLKERSVASWNAMVMGYGIHGRAKEAIKLFEEMQRTGHCPDELTFLGVLTACNHSGLVHEGLTYLDQMKHSFGMNPTLKHYACVIDMLGRAGKLDEALKIATEEMSEEPGVGIWNSLLSSCRIHKNLEMGEKIAAKLFVLEPEKPENYVLLSNLYAGSGKWDEVRKVRQRMKEMSLRKDAGCSWIELNGKVFSFVAGESSLDGFEEIKSLWSVLEREIGKMGYRPDTSSVQHDLSEEEKTEQLRGHSEKLAITYGLIRTSEGTTLRVYKNLRICVDCHNAAKLISKVMEREIVVRDNKRFHHFKNGFCSCGDYWAPNHPKQQEKTEAMKVSISIIVVLFFATFVAISAAPSHETCIRRNIDRSQPPSSSLETKTASRFITLAEMICRDMARSVMFHVRITGKFPSQYVEAMCNVFGDDEKKVKEYVEKIWLGLGGPKLASSLSCVFH</sequence>
<proteinExistence type="inferred from homology"/>
<keyword evidence="4" id="KW-1133">Transmembrane helix</keyword>
<feature type="domain" description="Calcineurin-like phosphoesterase" evidence="5">
    <location>
        <begin position="68"/>
        <end position="195"/>
    </location>
</feature>
<feature type="repeat" description="PPR" evidence="3">
    <location>
        <begin position="642"/>
        <end position="676"/>
    </location>
</feature>
<feature type="repeat" description="PPR" evidence="3">
    <location>
        <begin position="1084"/>
        <end position="1118"/>
    </location>
</feature>
<keyword evidence="4" id="KW-0812">Transmembrane</keyword>
<dbReference type="GO" id="GO:0008270">
    <property type="term" value="F:zinc ion binding"/>
    <property type="evidence" value="ECO:0007669"/>
    <property type="project" value="InterPro"/>
</dbReference>
<dbReference type="FunFam" id="1.25.40.10:FF:000361">
    <property type="entry name" value="Pentatricopeptide repeat-containing protein chloroplastic"/>
    <property type="match status" value="1"/>
</dbReference>
<keyword evidence="2" id="KW-0677">Repeat</keyword>
<dbReference type="Gramene" id="Bo5g025490.1">
    <property type="protein sequence ID" value="Bo5g025490.1"/>
    <property type="gene ID" value="Bo5g025490"/>
</dbReference>
<dbReference type="FunFam" id="1.25.40.10:FF:000690">
    <property type="entry name" value="Pentatricopeptide repeat-containing protein"/>
    <property type="match status" value="1"/>
</dbReference>
<dbReference type="CDD" id="cd07425">
    <property type="entry name" value="MPP_Shelphs"/>
    <property type="match status" value="1"/>
</dbReference>
<evidence type="ECO:0008006" key="9">
    <source>
        <dbReference type="Google" id="ProtNLM"/>
    </source>
</evidence>
<dbReference type="Gene3D" id="3.60.21.10">
    <property type="match status" value="1"/>
</dbReference>
<dbReference type="Pfam" id="PF13041">
    <property type="entry name" value="PPR_2"/>
    <property type="match status" value="1"/>
</dbReference>
<protein>
    <recommendedName>
        <fullName evidence="9">DYW domain-containing protein</fullName>
    </recommendedName>
</protein>
<dbReference type="Pfam" id="PF01535">
    <property type="entry name" value="PPR"/>
    <property type="match status" value="8"/>
</dbReference>
<dbReference type="PROSITE" id="PS51375">
    <property type="entry name" value="PPR"/>
    <property type="match status" value="6"/>
</dbReference>
<dbReference type="InterPro" id="IPR032867">
    <property type="entry name" value="DYW_dom"/>
</dbReference>
<feature type="repeat" description="PPR" evidence="3">
    <location>
        <begin position="571"/>
        <end position="606"/>
    </location>
</feature>
<evidence type="ECO:0000256" key="2">
    <source>
        <dbReference type="ARBA" id="ARBA00022737"/>
    </source>
</evidence>
<dbReference type="InterPro" id="IPR046848">
    <property type="entry name" value="E_motif"/>
</dbReference>
<dbReference type="GO" id="GO:0003729">
    <property type="term" value="F:mRNA binding"/>
    <property type="evidence" value="ECO:0007669"/>
    <property type="project" value="UniProtKB-ARBA"/>
</dbReference>
<dbReference type="PANTHER" id="PTHR47926:SF383">
    <property type="entry name" value="DYW DOMAIN-CONTAINING PROTEIN"/>
    <property type="match status" value="1"/>
</dbReference>
<evidence type="ECO:0000256" key="3">
    <source>
        <dbReference type="PROSITE-ProRule" id="PRU00708"/>
    </source>
</evidence>
<dbReference type="PANTHER" id="PTHR47926">
    <property type="entry name" value="PENTATRICOPEPTIDE REPEAT-CONTAINING PROTEIN"/>
    <property type="match status" value="1"/>
</dbReference>
<dbReference type="GO" id="GO:0016787">
    <property type="term" value="F:hydrolase activity"/>
    <property type="evidence" value="ECO:0007669"/>
    <property type="project" value="InterPro"/>
</dbReference>
<dbReference type="SUPFAM" id="SSF56300">
    <property type="entry name" value="Metallo-dependent phosphatases"/>
    <property type="match status" value="1"/>
</dbReference>
<evidence type="ECO:0000259" key="6">
    <source>
        <dbReference type="Pfam" id="PF14432"/>
    </source>
</evidence>
<dbReference type="GO" id="GO:0009451">
    <property type="term" value="P:RNA modification"/>
    <property type="evidence" value="ECO:0007669"/>
    <property type="project" value="InterPro"/>
</dbReference>
<dbReference type="ExpressionAtlas" id="A0A0D3CB87">
    <property type="expression patterns" value="baseline"/>
</dbReference>
<dbReference type="OMA" id="CTRVITM"/>
<feature type="transmembrane region" description="Helical" evidence="4">
    <location>
        <begin position="1408"/>
        <end position="1427"/>
    </location>
</feature>
<dbReference type="STRING" id="109376.A0A0D3CB87"/>